<evidence type="ECO:0000256" key="1">
    <source>
        <dbReference type="SAM" id="MobiDB-lite"/>
    </source>
</evidence>
<dbReference type="Gene3D" id="3.40.50.1820">
    <property type="entry name" value="alpha/beta hydrolase"/>
    <property type="match status" value="1"/>
</dbReference>
<feature type="region of interest" description="Disordered" evidence="1">
    <location>
        <begin position="237"/>
        <end position="309"/>
    </location>
</feature>
<organism evidence="2">
    <name type="scientific">Sporisorium scitamineum</name>
    <dbReference type="NCBI Taxonomy" id="49012"/>
    <lineage>
        <taxon>Eukaryota</taxon>
        <taxon>Fungi</taxon>
        <taxon>Dikarya</taxon>
        <taxon>Basidiomycota</taxon>
        <taxon>Ustilaginomycotina</taxon>
        <taxon>Ustilaginomycetes</taxon>
        <taxon>Ustilaginales</taxon>
        <taxon>Ustilaginaceae</taxon>
        <taxon>Sporisorium</taxon>
    </lineage>
</organism>
<name>A0A127Z7S2_9BASI</name>
<dbReference type="SUPFAM" id="SSF53474">
    <property type="entry name" value="alpha/beta-Hydrolases"/>
    <property type="match status" value="1"/>
</dbReference>
<dbReference type="EMBL" id="LK056654">
    <property type="protein sequence ID" value="CDU22012.1"/>
    <property type="molecule type" value="Genomic_DNA"/>
</dbReference>
<gene>
    <name evidence="2" type="ORF">SPSC_00642</name>
</gene>
<dbReference type="OrthoDB" id="294702at2759"/>
<sequence>MDPVAYLSQVRFHQSVQCTRTQSRVTFALGGDGWDPAVTTHYGSINTHRPSFITAAAPYLHKGPILLYLLPSGCSRLLGMILEGICRANDVSILAIDRPGSGGTRICPLQDRIRIATQQTLSVLEALQLDRLSQPRIGLVSHSAGWVYALALLEAAPGFFARSGSPTRCVFSSPFIPTSVFSSLTLSLLPKGLVALTPKVLPVVSRTLGWSTGVAEDILDISKGLFSFRDAELDPRLSEEQQRLQRDRLEKKNRDKREASKRKNPQARFHPPYTPHLKFALDAWKTPPPPPTLPQSENRPRHPKTNRPLKSGADLLFDYVIEEGSLEGMAEDYLLCLGKAPGLDNGELTGWLLSKLKGSFEGSVRVCGKRVEVVVLWGGEDFMIPRKGREWLDEVLKGEDLAGAVRYQQWEMAEGGHDATIFSEDVMLDVLEFLTKDS</sequence>
<accession>A0A127Z7S2</accession>
<evidence type="ECO:0008006" key="3">
    <source>
        <dbReference type="Google" id="ProtNLM"/>
    </source>
</evidence>
<reference evidence="2" key="1">
    <citation type="submission" date="2014-06" db="EMBL/GenBank/DDBJ databases">
        <authorList>
            <person name="Ju J."/>
            <person name="Zhang J."/>
        </authorList>
    </citation>
    <scope>NUCLEOTIDE SEQUENCE</scope>
    <source>
        <strain evidence="2">SscI8</strain>
    </source>
</reference>
<dbReference type="AlphaFoldDB" id="A0A127Z7S2"/>
<proteinExistence type="predicted"/>
<dbReference type="InterPro" id="IPR029058">
    <property type="entry name" value="AB_hydrolase_fold"/>
</dbReference>
<protein>
    <recommendedName>
        <fullName evidence="3">AB hydrolase-1 domain-containing protein</fullName>
    </recommendedName>
</protein>
<feature type="compositionally biased region" description="Basic and acidic residues" evidence="1">
    <location>
        <begin position="237"/>
        <end position="258"/>
    </location>
</feature>
<evidence type="ECO:0000313" key="2">
    <source>
        <dbReference type="EMBL" id="CDU22012.1"/>
    </source>
</evidence>